<evidence type="ECO:0000313" key="1">
    <source>
        <dbReference type="EMBL" id="MBS1257029.1"/>
    </source>
</evidence>
<gene>
    <name evidence="1" type="ORF">MAG551_00064</name>
</gene>
<reference evidence="1" key="1">
    <citation type="journal article" date="2021" name="ISME J.">
        <title>Fine-scale metabolic discontinuity in a stratified prokaryote microbiome of a Red Sea deep halocline.</title>
        <authorList>
            <person name="Michoud G."/>
            <person name="Ngugi D.K."/>
            <person name="Barozzi A."/>
            <person name="Merlino G."/>
            <person name="Calleja M.L."/>
            <person name="Delgado-Huertas A."/>
            <person name="Moran X.A.G."/>
            <person name="Daffonchio D."/>
        </authorList>
    </citation>
    <scope>NUCLEOTIDE SEQUENCE</scope>
    <source>
        <strain evidence="1">SuakinDeep_MAG55_1</strain>
    </source>
</reference>
<name>A0A941VYC1_9BACT</name>
<dbReference type="EMBL" id="JAANXD010000001">
    <property type="protein sequence ID" value="MBS1257029.1"/>
    <property type="molecule type" value="Genomic_DNA"/>
</dbReference>
<proteinExistence type="predicted"/>
<dbReference type="Proteomes" id="UP000722750">
    <property type="component" value="Unassembled WGS sequence"/>
</dbReference>
<dbReference type="AlphaFoldDB" id="A0A941VYC1"/>
<dbReference type="InterPro" id="IPR005368">
    <property type="entry name" value="UPF0175"/>
</dbReference>
<organism evidence="1 2">
    <name type="scientific">Candidatus Scalindua arabica</name>
    <dbReference type="NCBI Taxonomy" id="1127984"/>
    <lineage>
        <taxon>Bacteria</taxon>
        <taxon>Pseudomonadati</taxon>
        <taxon>Planctomycetota</taxon>
        <taxon>Candidatus Brocadiia</taxon>
        <taxon>Candidatus Brocadiales</taxon>
        <taxon>Candidatus Scalinduaceae</taxon>
        <taxon>Candidatus Scalindua</taxon>
    </lineage>
</organism>
<dbReference type="Pfam" id="PF03683">
    <property type="entry name" value="UPF0175"/>
    <property type="match status" value="1"/>
</dbReference>
<accession>A0A941VYC1</accession>
<protein>
    <submittedName>
        <fullName evidence="1">Uncharacterized protein</fullName>
    </submittedName>
</protein>
<evidence type="ECO:0000313" key="2">
    <source>
        <dbReference type="Proteomes" id="UP000722750"/>
    </source>
</evidence>
<sequence>MKRTNIMLTDEQHMLLKKNATKEKKTLGELVRNAVDSKYDLDKIVHRKSVALESYKEGFISIGKLSEILGVDPVSTRLYLKEKGIPLKAQDKKEILQDVVNA</sequence>
<comment type="caution">
    <text evidence="1">The sequence shown here is derived from an EMBL/GenBank/DDBJ whole genome shotgun (WGS) entry which is preliminary data.</text>
</comment>